<feature type="domain" description="Ciliary microtubule inner protein 2A-C-like" evidence="7">
    <location>
        <begin position="302"/>
        <end position="329"/>
    </location>
</feature>
<accession>A0A0M0K9Z0</accession>
<name>A0A0M0K9Z0_9EUKA</name>
<feature type="domain" description="Ciliary microtubule inner protein 2A-C-like" evidence="7">
    <location>
        <begin position="66"/>
        <end position="96"/>
    </location>
</feature>
<dbReference type="AlphaFoldDB" id="A0A0M0K9Z0"/>
<keyword evidence="3" id="KW-0206">Cytoskeleton</keyword>
<evidence type="ECO:0000256" key="1">
    <source>
        <dbReference type="ARBA" id="ARBA00004430"/>
    </source>
</evidence>
<evidence type="ECO:0000256" key="2">
    <source>
        <dbReference type="ARBA" id="ARBA00022490"/>
    </source>
</evidence>
<evidence type="ECO:0000256" key="3">
    <source>
        <dbReference type="ARBA" id="ARBA00023212"/>
    </source>
</evidence>
<dbReference type="EMBL" id="JWZX01000794">
    <property type="protein sequence ID" value="KOO35661.1"/>
    <property type="molecule type" value="Genomic_DNA"/>
</dbReference>
<dbReference type="InterPro" id="IPR018902">
    <property type="entry name" value="CMI2A-C-like_dom"/>
</dbReference>
<protein>
    <recommendedName>
        <fullName evidence="7">Ciliary microtubule inner protein 2A-C-like domain-containing protein</fullName>
    </recommendedName>
</protein>
<comment type="subcellular location">
    <subcellularLocation>
        <location evidence="1">Cytoplasm</location>
        <location evidence="1">Cytoskeleton</location>
        <location evidence="1">Cilium axoneme</location>
    </subcellularLocation>
</comment>
<evidence type="ECO:0000259" key="7">
    <source>
        <dbReference type="Pfam" id="PF10629"/>
    </source>
</evidence>
<keyword evidence="4" id="KW-0966">Cell projection</keyword>
<dbReference type="PANTHER" id="PTHR22146">
    <property type="entry name" value="CAT EYE SYNDROME CRITICAL REGION PROTEIN 6"/>
    <property type="match status" value="1"/>
</dbReference>
<comment type="caution">
    <text evidence="8">The sequence shown here is derived from an EMBL/GenBank/DDBJ whole genome shotgun (WGS) entry which is preliminary data.</text>
</comment>
<feature type="domain" description="Ciliary microtubule inner protein 2A-C-like" evidence="7">
    <location>
        <begin position="7"/>
        <end position="39"/>
    </location>
</feature>
<proteinExistence type="inferred from homology"/>
<keyword evidence="2" id="KW-0963">Cytoplasm</keyword>
<reference evidence="9" key="1">
    <citation type="journal article" date="2015" name="PLoS Genet.">
        <title>Genome Sequence and Transcriptome Analyses of Chrysochromulina tobin: Metabolic Tools for Enhanced Algal Fitness in the Prominent Order Prymnesiales (Haptophyceae).</title>
        <authorList>
            <person name="Hovde B.T."/>
            <person name="Deodato C.R."/>
            <person name="Hunsperger H.M."/>
            <person name="Ryken S.A."/>
            <person name="Yost W."/>
            <person name="Jha R.K."/>
            <person name="Patterson J."/>
            <person name="Monnat R.J. Jr."/>
            <person name="Barlow S.B."/>
            <person name="Starkenburg S.R."/>
            <person name="Cattolico R.A."/>
        </authorList>
    </citation>
    <scope>NUCLEOTIDE SEQUENCE</scope>
    <source>
        <strain evidence="9">CCMP291</strain>
    </source>
</reference>
<keyword evidence="9" id="KW-1185">Reference proteome</keyword>
<dbReference type="Pfam" id="PF10629">
    <property type="entry name" value="CMI2B-like"/>
    <property type="match status" value="3"/>
</dbReference>
<organism evidence="8 9">
    <name type="scientific">Chrysochromulina tobinii</name>
    <dbReference type="NCBI Taxonomy" id="1460289"/>
    <lineage>
        <taxon>Eukaryota</taxon>
        <taxon>Haptista</taxon>
        <taxon>Haptophyta</taxon>
        <taxon>Prymnesiophyceae</taxon>
        <taxon>Prymnesiales</taxon>
        <taxon>Chrysochromulinaceae</taxon>
        <taxon>Chrysochromulina</taxon>
    </lineage>
</organism>
<evidence type="ECO:0000256" key="6">
    <source>
        <dbReference type="SAM" id="MobiDB-lite"/>
    </source>
</evidence>
<gene>
    <name evidence="8" type="ORF">Ctob_010192</name>
</gene>
<evidence type="ECO:0000313" key="9">
    <source>
        <dbReference type="Proteomes" id="UP000037460"/>
    </source>
</evidence>
<dbReference type="OrthoDB" id="307175at2759"/>
<comment type="similarity">
    <text evidence="5">Belongs to the CIMIP2 family.</text>
</comment>
<feature type="region of interest" description="Disordered" evidence="6">
    <location>
        <begin position="177"/>
        <end position="212"/>
    </location>
</feature>
<sequence>MSAVEHAHHIPGYTGFLPGSQHQMAKTYGRASEACLQERQPSDPLKWRKFVSYAEFTPPHTPAEAHHIPGYSGHVPGVYAENLYAQTYGKTTLRAIEGNFPKGCDQTPDEQYKTNTQVQFSDEYSHPGKPTDILHGGASWAGGSPYNVEENFDLEPTNPWPPSVVQIAGGKEPTQTSILLKNFPPTGETKEPAMRITPKTDPHDPTDPAKKTMTKTVGHYKIPGYSGFVPGVDSEGIFAATYARTTAAADTIRDRKKEDETYLKTDNINEAGVLLLKPARPPPPTANDMPTTATDGPSKLKKHVPGYTGFVPGVQAETMFGNTYGHSSHMAIEGSHDRFQWREMPPEKRFESTQKFSYINFGHPAKIEDGHITYEHVYTNPANANYKQVKPPILGEHKSHIPGYGGFVPGVQAKNMYGSSQFETTKLALANHVEHMKEYSEKKPKTAPAGNPETVGLGMLQFKPNGFLYTKKMQGDWNNGMLGSRNYSAVRLSEGRHWKGNLYVTNNQVMMKGHANEDVPFGYSKGPGPKFENMQHALAHKSTYLGFYAL</sequence>
<evidence type="ECO:0000313" key="8">
    <source>
        <dbReference type="EMBL" id="KOO35661.1"/>
    </source>
</evidence>
<dbReference type="Proteomes" id="UP000037460">
    <property type="component" value="Unassembled WGS sequence"/>
</dbReference>
<evidence type="ECO:0000256" key="5">
    <source>
        <dbReference type="ARBA" id="ARBA00035661"/>
    </source>
</evidence>
<evidence type="ECO:0000256" key="4">
    <source>
        <dbReference type="ARBA" id="ARBA00023273"/>
    </source>
</evidence>
<dbReference type="GO" id="GO:0005930">
    <property type="term" value="C:axoneme"/>
    <property type="evidence" value="ECO:0007669"/>
    <property type="project" value="UniProtKB-SubCell"/>
</dbReference>
<feature type="compositionally biased region" description="Basic and acidic residues" evidence="6">
    <location>
        <begin position="188"/>
        <end position="210"/>
    </location>
</feature>
<dbReference type="PANTHER" id="PTHR22146:SF8">
    <property type="entry name" value="PROTEIN FAM166B"/>
    <property type="match status" value="1"/>
</dbReference>
<feature type="region of interest" description="Disordered" evidence="6">
    <location>
        <begin position="276"/>
        <end position="300"/>
    </location>
</feature>